<evidence type="ECO:0000256" key="11">
    <source>
        <dbReference type="ARBA" id="ARBA00023136"/>
    </source>
</evidence>
<proteinExistence type="inferred from homology"/>
<evidence type="ECO:0000256" key="15">
    <source>
        <dbReference type="PROSITE-ProRule" id="PRU00091"/>
    </source>
</evidence>
<name>A0A1I8P9P7_STOCA</name>
<dbReference type="Gene3D" id="2.30.29.30">
    <property type="entry name" value="Pleckstrin-homology domain (PH domain)/Phosphotyrosine-binding domain (PTB)"/>
    <property type="match status" value="1"/>
</dbReference>
<evidence type="ECO:0000256" key="5">
    <source>
        <dbReference type="ARBA" id="ARBA00022490"/>
    </source>
</evidence>
<dbReference type="AlphaFoldDB" id="A0A1I8P9P7"/>
<keyword evidence="21" id="KW-1185">Reference proteome</keyword>
<dbReference type="GO" id="GO:0052629">
    <property type="term" value="F:phosphatidylinositol-3,5-bisphosphate 3-phosphatase activity"/>
    <property type="evidence" value="ECO:0007669"/>
    <property type="project" value="UniProtKB-EC"/>
</dbReference>
<dbReference type="PROSITE" id="PS00383">
    <property type="entry name" value="TYR_PHOSPHATASE_1"/>
    <property type="match status" value="1"/>
</dbReference>
<evidence type="ECO:0000256" key="10">
    <source>
        <dbReference type="ARBA" id="ARBA00023098"/>
    </source>
</evidence>
<dbReference type="GO" id="GO:0046856">
    <property type="term" value="P:phosphatidylinositol dephosphorylation"/>
    <property type="evidence" value="ECO:0007669"/>
    <property type="project" value="TreeGrafter"/>
</dbReference>
<evidence type="ECO:0000259" key="17">
    <source>
        <dbReference type="PROSITE" id="PS50056"/>
    </source>
</evidence>
<dbReference type="InterPro" id="IPR013083">
    <property type="entry name" value="Znf_RING/FYVE/PHD"/>
</dbReference>
<dbReference type="SUPFAM" id="SSF50729">
    <property type="entry name" value="PH domain-like"/>
    <property type="match status" value="1"/>
</dbReference>
<dbReference type="OrthoDB" id="271628at2759"/>
<evidence type="ECO:0000256" key="7">
    <source>
        <dbReference type="ARBA" id="ARBA00022771"/>
    </source>
</evidence>
<dbReference type="Proteomes" id="UP000095300">
    <property type="component" value="Unassembled WGS sequence"/>
</dbReference>
<evidence type="ECO:0000259" key="19">
    <source>
        <dbReference type="PROSITE" id="PS51339"/>
    </source>
</evidence>
<dbReference type="PROSITE" id="PS50056">
    <property type="entry name" value="TYR_PHOSPHATASE_2"/>
    <property type="match status" value="1"/>
</dbReference>
<feature type="region of interest" description="Disordered" evidence="16">
    <location>
        <begin position="620"/>
        <end position="681"/>
    </location>
</feature>
<accession>A0A1I8P9P7</accession>
<dbReference type="Pfam" id="PF06602">
    <property type="entry name" value="Myotub-related"/>
    <property type="match status" value="1"/>
</dbReference>
<reference evidence="21" key="1">
    <citation type="submission" date="2015-05" db="EMBL/GenBank/DDBJ databases">
        <authorList>
            <person name="Wilson R.K."/>
            <person name="Warren W.C."/>
            <person name="Olafson P."/>
        </authorList>
    </citation>
    <scope>NUCLEOTIDE SEQUENCE [LARGE SCALE GENOMIC DNA]</scope>
    <source>
        <strain evidence="21">USDA</strain>
    </source>
</reference>
<keyword evidence="9" id="KW-0862">Zinc</keyword>
<dbReference type="InterPro" id="IPR048994">
    <property type="entry name" value="PH-GRAM_MTMR6-9"/>
</dbReference>
<feature type="binding site" evidence="14">
    <location>
        <begin position="342"/>
        <end position="343"/>
    </location>
    <ligand>
        <name>substrate</name>
    </ligand>
</feature>
<dbReference type="InterPro" id="IPR000306">
    <property type="entry name" value="Znf_FYVE"/>
</dbReference>
<dbReference type="Gene3D" id="3.30.40.10">
    <property type="entry name" value="Zinc/RING finger domain, C3HC4 (zinc finger)"/>
    <property type="match status" value="1"/>
</dbReference>
<evidence type="ECO:0000256" key="3">
    <source>
        <dbReference type="ARBA" id="ARBA00007471"/>
    </source>
</evidence>
<keyword evidence="7 15" id="KW-0863">Zinc-finger</keyword>
<dbReference type="CDD" id="cd15738">
    <property type="entry name" value="FYVE_MTMR_unchar"/>
    <property type="match status" value="1"/>
</dbReference>
<keyword evidence="11" id="KW-0472">Membrane</keyword>
<evidence type="ECO:0000259" key="18">
    <source>
        <dbReference type="PROSITE" id="PS50178"/>
    </source>
</evidence>
<reference evidence="20" key="2">
    <citation type="submission" date="2020-05" db="UniProtKB">
        <authorList>
            <consortium name="EnsemblMetazoa"/>
        </authorList>
    </citation>
    <scope>IDENTIFICATION</scope>
    <source>
        <strain evidence="20">USDA</strain>
    </source>
</reference>
<evidence type="ECO:0000256" key="16">
    <source>
        <dbReference type="SAM" id="MobiDB-lite"/>
    </source>
</evidence>
<evidence type="ECO:0000313" key="20">
    <source>
        <dbReference type="EnsemblMetazoa" id="SCAU006110-PB"/>
    </source>
</evidence>
<dbReference type="CDD" id="cd14532">
    <property type="entry name" value="PTP-MTMR6-like"/>
    <property type="match status" value="1"/>
</dbReference>
<evidence type="ECO:0000256" key="8">
    <source>
        <dbReference type="ARBA" id="ARBA00022801"/>
    </source>
</evidence>
<dbReference type="FunFam" id="2.30.29.30:FF:000135">
    <property type="entry name" value="Myotubularin related protein 6"/>
    <property type="match status" value="1"/>
</dbReference>
<feature type="compositionally biased region" description="Low complexity" evidence="16">
    <location>
        <begin position="661"/>
        <end position="676"/>
    </location>
</feature>
<dbReference type="Gene3D" id="3.90.190.10">
    <property type="entry name" value="Protein tyrosine phosphatase superfamily"/>
    <property type="match status" value="1"/>
</dbReference>
<dbReference type="CDD" id="cd13210">
    <property type="entry name" value="PH-GRAM_MTMR6-like"/>
    <property type="match status" value="1"/>
</dbReference>
<dbReference type="InterPro" id="IPR011993">
    <property type="entry name" value="PH-like_dom_sf"/>
</dbReference>
<dbReference type="PANTHER" id="PTHR10807">
    <property type="entry name" value="MYOTUBULARIN-RELATED"/>
    <property type="match status" value="1"/>
</dbReference>
<dbReference type="VEuPathDB" id="VectorBase:SCAU006110"/>
<dbReference type="Pfam" id="PF01363">
    <property type="entry name" value="FYVE"/>
    <property type="match status" value="1"/>
</dbReference>
<dbReference type="PROSITE" id="PS51339">
    <property type="entry name" value="PPASE_MYOTUBULARIN"/>
    <property type="match status" value="1"/>
</dbReference>
<dbReference type="PROSITE" id="PS50178">
    <property type="entry name" value="ZF_FYVE"/>
    <property type="match status" value="1"/>
</dbReference>
<evidence type="ECO:0000313" key="21">
    <source>
        <dbReference type="Proteomes" id="UP000095300"/>
    </source>
</evidence>
<gene>
    <name evidence="20" type="primary">106085444</name>
</gene>
<evidence type="ECO:0000256" key="14">
    <source>
        <dbReference type="PIRSR" id="PIRSR630564-2"/>
    </source>
</evidence>
<evidence type="ECO:0000256" key="1">
    <source>
        <dbReference type="ARBA" id="ARBA00004184"/>
    </source>
</evidence>
<dbReference type="STRING" id="35570.A0A1I8P9P7"/>
<dbReference type="InterPro" id="IPR029021">
    <property type="entry name" value="Prot-tyrosine_phosphatase-like"/>
</dbReference>
<dbReference type="InterPro" id="IPR017455">
    <property type="entry name" value="Znf_FYVE-rel"/>
</dbReference>
<feature type="active site" description="Phosphocysteine intermediate" evidence="13">
    <location>
        <position position="404"/>
    </location>
</feature>
<dbReference type="InterPro" id="IPR003595">
    <property type="entry name" value="Tyr_Pase_cat"/>
</dbReference>
<sequence length="779" mass="88527">MDFTKFMNKFNEIERQLSPTSALRLSFDNISPETEEPENKRLWGVPVPPFVSEKVVSWIEEEFTDPPIFYNDTLVLKKVENVRMIDRYNTKNPIVGTLYLTATHLIFVEPDSNKETWILHMHIANIEKLPLTTTGSPLLIRCKTFLSVTFVVPKDSECHDVYTSLLKLYQPVSINKLYCFNYQPAKDDFPKNSGWEYFKLESEFKRMRVPNDTWTLCSLNTNYELCDTYPRQIYVPQGANTAMLIGSSRFRSKGRLPALTYLHSNKASICRCSQPLSGFSARCLEDEQMFEAIRKTNPNTDHMYVVDTRPRINALANRAAGKGYENEAFYENIKFHFLGIENIHTQRTSLQKLIEACEQKTPTMSGFLNALESSGWLKHIRSILDTSSFISNVVDKGVSVVVHCSDGWDRTAQVCSLASLMLDPYYRTIKGFQALIEKDWLAFGHKFSDRCGHIQNDPREVSPIFTQFLDCTWQLMSQRSDAFEFNERFLLILHDHVHSCQFGTFVGNCEKDRLDLQLAKRTFSLWGHMANHLNEYINPLYKPDVDETIKPNLAPQCIKFWRGMYSRFESGVHPREPLGDLLLATKDHTTSLEDHVQHLTKRITSFKNYISKSAKKIQDATSSKSITKESSATDTNDNKYNYDKKMSELSSADDDHPLKLSEGGSSVSGANNVSGSSGSGNGSGGMSFASLSLSDEVDPSTLNDEINSVAVDWKSMRNVTACSCSTPFDQFSKKTHCWKCGEIFCERCIDKSIPLPGQDSGKPVPVCRTCFRLVQKISP</sequence>
<feature type="domain" description="Myotubularin phosphatase" evidence="19">
    <location>
        <begin position="194"/>
        <end position="565"/>
    </location>
</feature>
<dbReference type="GO" id="GO:0012505">
    <property type="term" value="C:endomembrane system"/>
    <property type="evidence" value="ECO:0007669"/>
    <property type="project" value="UniProtKB-SubCell"/>
</dbReference>
<keyword evidence="10" id="KW-0443">Lipid metabolism</keyword>
<dbReference type="GO" id="GO:0004438">
    <property type="term" value="F:phosphatidylinositol-3-phosphate phosphatase activity"/>
    <property type="evidence" value="ECO:0007669"/>
    <property type="project" value="TreeGrafter"/>
</dbReference>
<dbReference type="SUPFAM" id="SSF57903">
    <property type="entry name" value="FYVE/PHD zinc finger"/>
    <property type="match status" value="1"/>
</dbReference>
<evidence type="ECO:0000256" key="13">
    <source>
        <dbReference type="PIRSR" id="PIRSR630564-1"/>
    </source>
</evidence>
<dbReference type="PANTHER" id="PTHR10807:SF8">
    <property type="entry name" value="PHOSPHATIDYLINOSITOL-3-PHOSPHATE PHOSPHATASE"/>
    <property type="match status" value="1"/>
</dbReference>
<dbReference type="SMART" id="SM00404">
    <property type="entry name" value="PTPc_motif"/>
    <property type="match status" value="1"/>
</dbReference>
<feature type="domain" description="FYVE-type" evidence="18">
    <location>
        <begin position="724"/>
        <end position="775"/>
    </location>
</feature>
<dbReference type="InterPro" id="IPR010569">
    <property type="entry name" value="Myotubularin-like_Pase_dom"/>
</dbReference>
<feature type="compositionally biased region" description="Polar residues" evidence="16">
    <location>
        <begin position="620"/>
        <end position="635"/>
    </location>
</feature>
<dbReference type="SUPFAM" id="SSF52799">
    <property type="entry name" value="(Phosphotyrosine protein) phosphatases II"/>
    <property type="match status" value="1"/>
</dbReference>
<dbReference type="InterPro" id="IPR000387">
    <property type="entry name" value="Tyr_Pase_dom"/>
</dbReference>
<evidence type="ECO:0000256" key="2">
    <source>
        <dbReference type="ARBA" id="ARBA00004496"/>
    </source>
</evidence>
<dbReference type="GO" id="GO:0005737">
    <property type="term" value="C:cytoplasm"/>
    <property type="evidence" value="ECO:0007669"/>
    <property type="project" value="UniProtKB-SubCell"/>
</dbReference>
<evidence type="ECO:0000256" key="6">
    <source>
        <dbReference type="ARBA" id="ARBA00022723"/>
    </source>
</evidence>
<dbReference type="KEGG" id="scac:106085444"/>
<dbReference type="InterPro" id="IPR011011">
    <property type="entry name" value="Znf_FYVE_PHD"/>
</dbReference>
<comment type="subcellular location">
    <subcellularLocation>
        <location evidence="2">Cytoplasm</location>
    </subcellularLocation>
    <subcellularLocation>
        <location evidence="1">Endomembrane system</location>
        <topology evidence="1">Peripheral membrane protein</topology>
    </subcellularLocation>
</comment>
<dbReference type="EnsemblMetazoa" id="SCAU006110-RA">
    <property type="protein sequence ID" value="SCAU006110-PA"/>
    <property type="gene ID" value="SCAU006110"/>
</dbReference>
<dbReference type="InterPro" id="IPR016130">
    <property type="entry name" value="Tyr_Pase_AS"/>
</dbReference>
<dbReference type="EnsemblMetazoa" id="SCAU006110-RB">
    <property type="protein sequence ID" value="SCAU006110-PB"/>
    <property type="gene ID" value="SCAU006110"/>
</dbReference>
<feature type="binding site" evidence="14">
    <location>
        <begin position="404"/>
        <end position="410"/>
    </location>
    <ligand>
        <name>substrate</name>
    </ligand>
</feature>
<dbReference type="GO" id="GO:0008270">
    <property type="term" value="F:zinc ion binding"/>
    <property type="evidence" value="ECO:0007669"/>
    <property type="project" value="UniProtKB-KW"/>
</dbReference>
<dbReference type="SMART" id="SM00064">
    <property type="entry name" value="FYVE"/>
    <property type="match status" value="1"/>
</dbReference>
<evidence type="ECO:0000256" key="4">
    <source>
        <dbReference type="ARBA" id="ARBA00012903"/>
    </source>
</evidence>
<feature type="compositionally biased region" description="Basic and acidic residues" evidence="16">
    <location>
        <begin position="636"/>
        <end position="659"/>
    </location>
</feature>
<evidence type="ECO:0000256" key="12">
    <source>
        <dbReference type="ARBA" id="ARBA00032571"/>
    </source>
</evidence>
<evidence type="ECO:0000256" key="9">
    <source>
        <dbReference type="ARBA" id="ARBA00022833"/>
    </source>
</evidence>
<feature type="domain" description="Tyrosine specific protein phosphatases" evidence="17">
    <location>
        <begin position="374"/>
        <end position="417"/>
    </location>
</feature>
<dbReference type="EnsemblMetazoa" id="SCAU006110-RC">
    <property type="protein sequence ID" value="SCAU006110-PC"/>
    <property type="gene ID" value="SCAU006110"/>
</dbReference>
<protein>
    <recommendedName>
        <fullName evidence="4">phosphatidylinositol-3,5-bisphosphate 3-phosphatase</fullName>
        <ecNumber evidence="4">3.1.3.95</ecNumber>
    </recommendedName>
    <alternativeName>
        <fullName evidence="12">Phosphatidylinositol-3,5-bisphosphate 3-phosphatase</fullName>
    </alternativeName>
</protein>
<comment type="similarity">
    <text evidence="3">Belongs to the protein-tyrosine phosphatase family. Non-receptor class myotubularin subfamily.</text>
</comment>
<dbReference type="Pfam" id="PF21098">
    <property type="entry name" value="PH-GRAM_MTMR6-like"/>
    <property type="match status" value="1"/>
</dbReference>
<dbReference type="InterPro" id="IPR030564">
    <property type="entry name" value="Myotubularin"/>
</dbReference>
<organism evidence="20 21">
    <name type="scientific">Stomoxys calcitrans</name>
    <name type="common">Stable fly</name>
    <name type="synonym">Conops calcitrans</name>
    <dbReference type="NCBI Taxonomy" id="35570"/>
    <lineage>
        <taxon>Eukaryota</taxon>
        <taxon>Metazoa</taxon>
        <taxon>Ecdysozoa</taxon>
        <taxon>Arthropoda</taxon>
        <taxon>Hexapoda</taxon>
        <taxon>Insecta</taxon>
        <taxon>Pterygota</taxon>
        <taxon>Neoptera</taxon>
        <taxon>Endopterygota</taxon>
        <taxon>Diptera</taxon>
        <taxon>Brachycera</taxon>
        <taxon>Muscomorpha</taxon>
        <taxon>Muscoidea</taxon>
        <taxon>Muscidae</taxon>
        <taxon>Stomoxys</taxon>
    </lineage>
</organism>
<keyword evidence="5" id="KW-0963">Cytoplasm</keyword>
<keyword evidence="8" id="KW-0378">Hydrolase</keyword>
<dbReference type="EC" id="3.1.3.95" evidence="4"/>
<keyword evidence="6" id="KW-0479">Metal-binding</keyword>